<dbReference type="Proteomes" id="UP000009045">
    <property type="component" value="Plasmid pSmeSM11d"/>
</dbReference>
<dbReference type="RefSeq" id="WP_014530602.1">
    <property type="nucleotide sequence ID" value="NC_017326.1"/>
</dbReference>
<feature type="transmembrane region" description="Helical" evidence="1">
    <location>
        <begin position="73"/>
        <end position="90"/>
    </location>
</feature>
<sequence length="511" mass="56579">MKIVARAAEAPLDPLTSGTAAEMRPRASRYGLRSSHRSGTLQSKTGLRLPVAIFLIGLVIPWVIPLGTFNLSVYRFVLVGTLPLSLIMWVRGKAGRIRVPDIGFILFSLWVGMTLVAAHGIDSAVEPAGILFIETVGAYFLGRCFIRSAGDLYKMTLLWAKVVILLSPFALYEWISGSKPILTALSAIFPTVEITTMGPRWGFWRVQGPFSHPIEFGLFCGSLLAVAYVIFGRRRGVLRWLLPAAVGATAFLSMSSAPIAGLMIQTALTGWNWFLGKIKYRWKILWGLAFIAYLVVEFGSNQTPVKFYISHFTFDAQTGWYRLAIWEFGSASVLNHPILGIGLTEYARPSWMGSASVDNFWLLIAIRHGIPAVVLMLGSCLWLTGAMAFKKGLDEKEDTFRLSLLISLMALFFVGCTVHFHGATYVWLMFLLGSSVWTLDASPGEKSLADSSVENFVVRGRGLPGRPRPRIDSPRCDVLTGSADHPINRIDDLLPWNIAPEPRLDNFRLYS</sequence>
<evidence type="ECO:0000256" key="1">
    <source>
        <dbReference type="SAM" id="Phobius"/>
    </source>
</evidence>
<feature type="transmembrane region" description="Helical" evidence="1">
    <location>
        <begin position="240"/>
        <end position="264"/>
    </location>
</feature>
<gene>
    <name evidence="2" type="ordered locus">SM11_pD1026</name>
</gene>
<dbReference type="EMBL" id="CP001832">
    <property type="protein sequence ID" value="AEH83858.1"/>
    <property type="molecule type" value="Genomic_DNA"/>
</dbReference>
<name>F7XH32_SINMM</name>
<feature type="transmembrane region" description="Helical" evidence="1">
    <location>
        <begin position="127"/>
        <end position="146"/>
    </location>
</feature>
<keyword evidence="1" id="KW-1133">Transmembrane helix</keyword>
<keyword evidence="2" id="KW-0614">Plasmid</keyword>
<geneLocation type="plasmid" evidence="2 3">
    <name>pSmeSM11d</name>
</geneLocation>
<dbReference type="HOGENOM" id="CLU_040925_0_0_5"/>
<feature type="transmembrane region" description="Helical" evidence="1">
    <location>
        <begin position="158"/>
        <end position="175"/>
    </location>
</feature>
<feature type="transmembrane region" description="Helical" evidence="1">
    <location>
        <begin position="47"/>
        <end position="67"/>
    </location>
</feature>
<dbReference type="PATRIC" id="fig|707241.3.peg.6716"/>
<keyword evidence="1" id="KW-0472">Membrane</keyword>
<reference evidence="2 3" key="1">
    <citation type="journal article" date="2011" name="J. Biotechnol.">
        <title>The complete genome sequence of the dominant Sinorhizobium meliloti field isolate SM11 extends the S. meliloti pan-genome.</title>
        <authorList>
            <person name="Schneiker-Bekel S."/>
            <person name="Wibberg D."/>
            <person name="Bekel T."/>
            <person name="Blom J."/>
            <person name="Linke B."/>
            <person name="Neuweger H."/>
            <person name="Stiens M."/>
            <person name="Vorholter F.J."/>
            <person name="Weidner S."/>
            <person name="Goesmann A."/>
            <person name="Puhler A."/>
            <person name="Schluter A."/>
        </authorList>
    </citation>
    <scope>NUCLEOTIDE SEQUENCE [LARGE SCALE GENOMIC DNA]</scope>
    <source>
        <strain evidence="2 3">SM11</strain>
        <plasmid evidence="3">pSmeSM11d</plasmid>
    </source>
</reference>
<evidence type="ECO:0000313" key="2">
    <source>
        <dbReference type="EMBL" id="AEH83858.1"/>
    </source>
</evidence>
<dbReference type="InterPro" id="IPR051533">
    <property type="entry name" value="WaaL-like"/>
</dbReference>
<dbReference type="PANTHER" id="PTHR37422">
    <property type="entry name" value="TEICHURONIC ACID BIOSYNTHESIS PROTEIN TUAE"/>
    <property type="match status" value="1"/>
</dbReference>
<organism evidence="2 3">
    <name type="scientific">Sinorhizobium meliloti (strain SM11)</name>
    <dbReference type="NCBI Taxonomy" id="707241"/>
    <lineage>
        <taxon>Bacteria</taxon>
        <taxon>Pseudomonadati</taxon>
        <taxon>Pseudomonadota</taxon>
        <taxon>Alphaproteobacteria</taxon>
        <taxon>Hyphomicrobiales</taxon>
        <taxon>Rhizobiaceae</taxon>
        <taxon>Sinorhizobium/Ensifer group</taxon>
        <taxon>Sinorhizobium</taxon>
    </lineage>
</organism>
<evidence type="ECO:0000313" key="3">
    <source>
        <dbReference type="Proteomes" id="UP000009045"/>
    </source>
</evidence>
<feature type="transmembrane region" description="Helical" evidence="1">
    <location>
        <begin position="102"/>
        <end position="121"/>
    </location>
</feature>
<feature type="transmembrane region" description="Helical" evidence="1">
    <location>
        <begin position="284"/>
        <end position="300"/>
    </location>
</feature>
<feature type="transmembrane region" description="Helical" evidence="1">
    <location>
        <begin position="320"/>
        <end position="340"/>
    </location>
</feature>
<accession>F7XH32</accession>
<keyword evidence="1" id="KW-0812">Transmembrane</keyword>
<proteinExistence type="predicted"/>
<dbReference type="KEGG" id="smx:SM11_pD1026"/>
<dbReference type="AlphaFoldDB" id="F7XH32"/>
<feature type="transmembrane region" description="Helical" evidence="1">
    <location>
        <begin position="360"/>
        <end position="383"/>
    </location>
</feature>
<dbReference type="PANTHER" id="PTHR37422:SF13">
    <property type="entry name" value="LIPOPOLYSACCHARIDE BIOSYNTHESIS PROTEIN PA4999-RELATED"/>
    <property type="match status" value="1"/>
</dbReference>
<protein>
    <submittedName>
        <fullName evidence="2">Membrane protein</fullName>
    </submittedName>
</protein>
<feature type="transmembrane region" description="Helical" evidence="1">
    <location>
        <begin position="210"/>
        <end position="231"/>
    </location>
</feature>
<feature type="transmembrane region" description="Helical" evidence="1">
    <location>
        <begin position="404"/>
        <end position="428"/>
    </location>
</feature>